<name>A0ABR1P213_DIAER</name>
<dbReference type="PANTHER" id="PTHR42760">
    <property type="entry name" value="SHORT-CHAIN DEHYDROGENASES/REDUCTASES FAMILY MEMBER"/>
    <property type="match status" value="1"/>
</dbReference>
<dbReference type="SUPFAM" id="SSF51735">
    <property type="entry name" value="NAD(P)-binding Rossmann-fold domains"/>
    <property type="match status" value="1"/>
</dbReference>
<evidence type="ECO:0000313" key="3">
    <source>
        <dbReference type="EMBL" id="KAK7724605.1"/>
    </source>
</evidence>
<dbReference type="EMBL" id="JAKNSF020000056">
    <property type="protein sequence ID" value="KAK7724605.1"/>
    <property type="molecule type" value="Genomic_DNA"/>
</dbReference>
<protein>
    <submittedName>
        <fullName evidence="3">Uncharacterized protein</fullName>
    </submittedName>
</protein>
<dbReference type="InterPro" id="IPR002347">
    <property type="entry name" value="SDR_fam"/>
</dbReference>
<comment type="caution">
    <text evidence="3">The sequence shown here is derived from an EMBL/GenBank/DDBJ whole genome shotgun (WGS) entry which is preliminary data.</text>
</comment>
<evidence type="ECO:0000256" key="1">
    <source>
        <dbReference type="ARBA" id="ARBA00006484"/>
    </source>
</evidence>
<sequence length="190" mass="19945">METTGYAFVTGGASGIGRACCLAFAKEGARGLVVADINLDGTQETAAQAKALAKDPGFRVDAIQVDVCVEESVKTAVAHAAKYLGRIDYAVHSAGVSLPMAWCHSYAWLIHDQIPGGTFDPIAEASFADFKHLLDVNVNGTFLFNSLVSAAMKAQEPQQASATDPTRGTTRGSIVNLSSVSEFMAVSNMV</sequence>
<organism evidence="3 4">
    <name type="scientific">Diaporthe eres</name>
    <name type="common">Phomopsis oblonga</name>
    <dbReference type="NCBI Taxonomy" id="83184"/>
    <lineage>
        <taxon>Eukaryota</taxon>
        <taxon>Fungi</taxon>
        <taxon>Dikarya</taxon>
        <taxon>Ascomycota</taxon>
        <taxon>Pezizomycotina</taxon>
        <taxon>Sordariomycetes</taxon>
        <taxon>Sordariomycetidae</taxon>
        <taxon>Diaporthales</taxon>
        <taxon>Diaporthaceae</taxon>
        <taxon>Diaporthe</taxon>
        <taxon>Diaporthe eres species complex</taxon>
    </lineage>
</organism>
<dbReference type="PRINTS" id="PR00081">
    <property type="entry name" value="GDHRDH"/>
</dbReference>
<keyword evidence="2" id="KW-0560">Oxidoreductase</keyword>
<evidence type="ECO:0000313" key="4">
    <source>
        <dbReference type="Proteomes" id="UP001430848"/>
    </source>
</evidence>
<dbReference type="Pfam" id="PF00106">
    <property type="entry name" value="adh_short"/>
    <property type="match status" value="1"/>
</dbReference>
<keyword evidence="4" id="KW-1185">Reference proteome</keyword>
<dbReference type="CDD" id="cd05233">
    <property type="entry name" value="SDR_c"/>
    <property type="match status" value="1"/>
</dbReference>
<reference evidence="3 4" key="1">
    <citation type="submission" date="2024-02" db="EMBL/GenBank/DDBJ databases">
        <title>De novo assembly and annotation of 12 fungi associated with fruit tree decline syndrome in Ontario, Canada.</title>
        <authorList>
            <person name="Sulman M."/>
            <person name="Ellouze W."/>
            <person name="Ilyukhin E."/>
        </authorList>
    </citation>
    <scope>NUCLEOTIDE SEQUENCE [LARGE SCALE GENOMIC DNA]</scope>
    <source>
        <strain evidence="3 4">M169</strain>
    </source>
</reference>
<dbReference type="PANTHER" id="PTHR42760:SF83">
    <property type="entry name" value="(3R)-3-HYDROXYACYL-COA DEHYDROGENASE"/>
    <property type="match status" value="1"/>
</dbReference>
<dbReference type="InterPro" id="IPR036291">
    <property type="entry name" value="NAD(P)-bd_dom_sf"/>
</dbReference>
<dbReference type="Gene3D" id="3.40.50.720">
    <property type="entry name" value="NAD(P)-binding Rossmann-like Domain"/>
    <property type="match status" value="1"/>
</dbReference>
<proteinExistence type="inferred from homology"/>
<comment type="similarity">
    <text evidence="1">Belongs to the short-chain dehydrogenases/reductases (SDR) family.</text>
</comment>
<accession>A0ABR1P213</accession>
<dbReference type="Proteomes" id="UP001430848">
    <property type="component" value="Unassembled WGS sequence"/>
</dbReference>
<gene>
    <name evidence="3" type="ORF">SLS63_008585</name>
</gene>
<evidence type="ECO:0000256" key="2">
    <source>
        <dbReference type="ARBA" id="ARBA00023002"/>
    </source>
</evidence>